<evidence type="ECO:0008006" key="4">
    <source>
        <dbReference type="Google" id="ProtNLM"/>
    </source>
</evidence>
<feature type="signal peptide" evidence="1">
    <location>
        <begin position="1"/>
        <end position="25"/>
    </location>
</feature>
<keyword evidence="1" id="KW-0732">Signal</keyword>
<dbReference type="STRING" id="1166073.SAMN05192530_10145"/>
<dbReference type="EMBL" id="FNIT01000001">
    <property type="protein sequence ID" value="SDN50307.1"/>
    <property type="molecule type" value="Genomic_DNA"/>
</dbReference>
<name>A0A1H0BXJ5_9HYPH</name>
<protein>
    <recommendedName>
        <fullName evidence="4">DUF1223 domain-containing protein</fullName>
    </recommendedName>
</protein>
<evidence type="ECO:0000313" key="2">
    <source>
        <dbReference type="EMBL" id="SDN50307.1"/>
    </source>
</evidence>
<gene>
    <name evidence="2" type="ORF">SAMN05192530_10145</name>
</gene>
<keyword evidence="3" id="KW-1185">Reference proteome</keyword>
<dbReference type="PROSITE" id="PS51257">
    <property type="entry name" value="PROKAR_LIPOPROTEIN"/>
    <property type="match status" value="1"/>
</dbReference>
<dbReference type="InterPro" id="IPR010634">
    <property type="entry name" value="DUF1223"/>
</dbReference>
<organism evidence="2 3">
    <name type="scientific">Aureimonas jatrophae</name>
    <dbReference type="NCBI Taxonomy" id="1166073"/>
    <lineage>
        <taxon>Bacteria</taxon>
        <taxon>Pseudomonadati</taxon>
        <taxon>Pseudomonadota</taxon>
        <taxon>Alphaproteobacteria</taxon>
        <taxon>Hyphomicrobiales</taxon>
        <taxon>Aurantimonadaceae</taxon>
        <taxon>Aureimonas</taxon>
    </lineage>
</organism>
<dbReference type="PANTHER" id="PTHR36057">
    <property type="match status" value="1"/>
</dbReference>
<proteinExistence type="predicted"/>
<evidence type="ECO:0000313" key="3">
    <source>
        <dbReference type="Proteomes" id="UP000198793"/>
    </source>
</evidence>
<dbReference type="SUPFAM" id="SSF52833">
    <property type="entry name" value="Thioredoxin-like"/>
    <property type="match status" value="1"/>
</dbReference>
<dbReference type="Pfam" id="PF06764">
    <property type="entry name" value="DUF1223"/>
    <property type="match status" value="1"/>
</dbReference>
<dbReference type="OrthoDB" id="9808254at2"/>
<dbReference type="InterPro" id="IPR036249">
    <property type="entry name" value="Thioredoxin-like_sf"/>
</dbReference>
<dbReference type="RefSeq" id="WP_090667196.1">
    <property type="nucleotide sequence ID" value="NZ_FNIT01000001.1"/>
</dbReference>
<sequence>MIPSAVRFLAFVLAAAACLPSVGVAGERRASSDTVRGVVEFFTSQGCADCVAAETVIRDLRRDAGLVVVSYHVDYWDYIGWRDTLGSNRNGERQRDYARQIKSGPLATPQAVVNGRIALPGGDGAVLRATLARHDLRQAAASRPRVDLTSDGETLTLRAEPAAASPNGRAPVVMLVTYAARTVTRVEDGENRGREMVDSQAVRDWRVVGTLKDEPLEVSVPLTMLVEATQGAGCAVLVQSVDENDQPSTILSAAALDF</sequence>
<dbReference type="AlphaFoldDB" id="A0A1H0BXJ5"/>
<dbReference type="PANTHER" id="PTHR36057:SF1">
    <property type="entry name" value="LIPOPROTEIN LIPID ATTACHMENT SITE-LIKE PROTEIN, PUTATIVE (DUF1223)-RELATED"/>
    <property type="match status" value="1"/>
</dbReference>
<reference evidence="2 3" key="1">
    <citation type="submission" date="2016-10" db="EMBL/GenBank/DDBJ databases">
        <authorList>
            <person name="de Groot N.N."/>
        </authorList>
    </citation>
    <scope>NUCLEOTIDE SEQUENCE [LARGE SCALE GENOMIC DNA]</scope>
    <source>
        <strain evidence="3">L7-484,KACC 16230,DSM 25025</strain>
    </source>
</reference>
<feature type="chain" id="PRO_5011524023" description="DUF1223 domain-containing protein" evidence="1">
    <location>
        <begin position="26"/>
        <end position="258"/>
    </location>
</feature>
<dbReference type="Proteomes" id="UP000198793">
    <property type="component" value="Unassembled WGS sequence"/>
</dbReference>
<accession>A0A1H0BXJ5</accession>
<evidence type="ECO:0000256" key="1">
    <source>
        <dbReference type="SAM" id="SignalP"/>
    </source>
</evidence>